<reference evidence="6 7" key="1">
    <citation type="submission" date="2018-02" db="EMBL/GenBank/DDBJ databases">
        <title>Comparative genomes isolates from brazilian mangrove.</title>
        <authorList>
            <person name="Araujo J.E."/>
            <person name="Taketani R.G."/>
            <person name="Silva M.C.P."/>
            <person name="Loureco M.V."/>
            <person name="Andreote F.D."/>
        </authorList>
    </citation>
    <scope>NUCLEOTIDE SEQUENCE [LARGE SCALE GENOMIC DNA]</scope>
    <source>
        <strain evidence="6 7">Nap-Phe MGV</strain>
    </source>
</reference>
<evidence type="ECO:0000313" key="6">
    <source>
        <dbReference type="EMBL" id="PQO44022.1"/>
    </source>
</evidence>
<dbReference type="OrthoDB" id="97821at2"/>
<evidence type="ECO:0000256" key="4">
    <source>
        <dbReference type="SAM" id="Phobius"/>
    </source>
</evidence>
<gene>
    <name evidence="6" type="ORF">C5Y93_21000</name>
</gene>
<dbReference type="Gene3D" id="2.60.40.1930">
    <property type="match status" value="1"/>
</dbReference>
<keyword evidence="2" id="KW-0882">Thioester bond</keyword>
<evidence type="ECO:0000313" key="7">
    <source>
        <dbReference type="Proteomes" id="UP000237819"/>
    </source>
</evidence>
<dbReference type="EMBL" id="PUHZ01000021">
    <property type="protein sequence ID" value="PQO44022.1"/>
    <property type="molecule type" value="Genomic_DNA"/>
</dbReference>
<feature type="region of interest" description="Disordered" evidence="3">
    <location>
        <begin position="1280"/>
        <end position="1303"/>
    </location>
</feature>
<accession>A0A2S8GHU1</accession>
<name>A0A2S8GHU1_9BACT</name>
<keyword evidence="4" id="KW-0472">Membrane</keyword>
<proteinExistence type="predicted"/>
<dbReference type="GO" id="GO:0004866">
    <property type="term" value="F:endopeptidase inhibitor activity"/>
    <property type="evidence" value="ECO:0007669"/>
    <property type="project" value="InterPro"/>
</dbReference>
<protein>
    <recommendedName>
        <fullName evidence="5">Alpha-2-macroglobulin bait region domain-containing protein</fullName>
    </recommendedName>
</protein>
<feature type="domain" description="Alpha-2-macroglobulin bait region" evidence="5">
    <location>
        <begin position="545"/>
        <end position="688"/>
    </location>
</feature>
<feature type="region of interest" description="Disordered" evidence="3">
    <location>
        <begin position="1041"/>
        <end position="1073"/>
    </location>
</feature>
<evidence type="ECO:0000259" key="5">
    <source>
        <dbReference type="SMART" id="SM01359"/>
    </source>
</evidence>
<dbReference type="PANTHER" id="PTHR11412">
    <property type="entry name" value="MACROGLOBULIN / COMPLEMENT"/>
    <property type="match status" value="1"/>
</dbReference>
<dbReference type="InterPro" id="IPR011625">
    <property type="entry name" value="A2M_N_BRD"/>
</dbReference>
<feature type="transmembrane region" description="Helical" evidence="4">
    <location>
        <begin position="90"/>
        <end position="112"/>
    </location>
</feature>
<keyword evidence="4" id="KW-1133">Transmembrane helix</keyword>
<feature type="transmembrane region" description="Helical" evidence="4">
    <location>
        <begin position="826"/>
        <end position="847"/>
    </location>
</feature>
<keyword evidence="1" id="KW-0732">Signal</keyword>
<comment type="caution">
    <text evidence="6">The sequence shown here is derived from an EMBL/GenBank/DDBJ whole genome shotgun (WGS) entry which is preliminary data.</text>
</comment>
<sequence>MTDHEENRQQLLELIYGLLPSDEASELASRIGRDPELARAYAEMKEQTDLLASAVRVNVPPMPDFAAWKKLAQEEDRVERSRAAQGFVRTMQALTALAAAVLILVSGAAVMYSNSPPLAKATSNRSSDMADAVTSDNAVAAAPAAAMAAAIELEVSGPRVLSSEVSNRFAVSVRNELPIRDEAEISYNFISSEGETVAAGKQLANNGVARIALPAEKARPDLKLQVMAQQGRESAEVETPQLASAPPASVTSLSLDRPLVRGGDTLRWRSNTLTSQTQQPVNGPVEFEILDPYQQKVVGFDNQGETRDGVAASTWSLPRDAVAGNYSLIAKNAAGVADVTRFQVDPLAPPVWNARLQFARDYFEPGEEISASLQLNSPTGQPLANQKLQMRQIVAGRIVAEPQEIETKEDGQAEVKLRLAEIAAPNVTQHLYFSNADQSWAYAAPIPLEPQSVDVNFFPEGGTLVAGLSNRVFFHATDANGKPVELKGAVVNSRDEVVATTETEYRGRGQFDFIPLPQQNYRFTAALGDNQVVADLPPTSEAAVATLKVADSVVDADQPLEVEVVSRDADQRYGLAYYNNGALVTQQFFAVPQTLKSTRVRLDVPAEIAGAGEVTLYAADEAGQVTPLAERMVFRRPEKKLAIETDDLQTEYAANDHVNIKVATKDEAGQPAPAALGVAVVNESAFAHTLQDSPTLVASQLLTKRLQRPEELKDPQALLGDDPQSERQLDYVMATDGWRQFVKADAQDMFAQAPGNRQAVREEELARISEYAKLSSVPYNDAPSYELDEQPILLVKNKKIAAVRDFDKQTPVAAPVTATSSTGINLAPWALLAAFVTTLGLAVLVLMRSAGSPWFWGPSIAVTSLAAIALAVAQFAPLQSQRVMTSNPVAMQSVPDEDVAPMAPAPVDAQPTITASAMSAAGEAELEELSEEKASTYGGMKLDKNAATAQGSLLGNAADEGLTEATPVPEMIADPYGAEMDQEARKLAESRSAVRSRMQDRATPLAAPMEIAPAAEGMTPASPTPKLEAKPYGVAGEKTRQMRIGSDQSLAKKESTSRPAATMPSPAEEPAMESIEMSDLAGQSRFSMGDQKSNNLLGMSPERRGGAAAAAMEDELLMRNQAIGTAEYGLRQAASQQAGLAQQAQQMQIPNAAGGFGGGVQPNVGMGGVGAQQQAEQAPPLPMMMSRGAAPASKPAADAAQPGKQEAESFFYRAYAYGDPENQDKDGLASNQPAPETIYWAPLVQTDADGQATLSFQLPPTPGKYRITIDAVGDGRIGSVRNSFDTVPVSESATPPPTKKAGK</sequence>
<dbReference type="RefSeq" id="WP_105337421.1">
    <property type="nucleotide sequence ID" value="NZ_PUHZ01000021.1"/>
</dbReference>
<evidence type="ECO:0000256" key="2">
    <source>
        <dbReference type="ARBA" id="ARBA00022966"/>
    </source>
</evidence>
<organism evidence="6 7">
    <name type="scientific">Blastopirellula marina</name>
    <dbReference type="NCBI Taxonomy" id="124"/>
    <lineage>
        <taxon>Bacteria</taxon>
        <taxon>Pseudomonadati</taxon>
        <taxon>Planctomycetota</taxon>
        <taxon>Planctomycetia</taxon>
        <taxon>Pirellulales</taxon>
        <taxon>Pirellulaceae</taxon>
        <taxon>Blastopirellula</taxon>
    </lineage>
</organism>
<keyword evidence="4" id="KW-0812">Transmembrane</keyword>
<feature type="compositionally biased region" description="Pro residues" evidence="3">
    <location>
        <begin position="1294"/>
        <end position="1303"/>
    </location>
</feature>
<dbReference type="PANTHER" id="PTHR11412:SF136">
    <property type="entry name" value="CD109 ANTIGEN"/>
    <property type="match status" value="1"/>
</dbReference>
<evidence type="ECO:0000256" key="3">
    <source>
        <dbReference type="SAM" id="MobiDB-lite"/>
    </source>
</evidence>
<feature type="compositionally biased region" description="Polar residues" evidence="3">
    <location>
        <begin position="1280"/>
        <end position="1293"/>
    </location>
</feature>
<dbReference type="Proteomes" id="UP000237819">
    <property type="component" value="Unassembled WGS sequence"/>
</dbReference>
<feature type="transmembrane region" description="Helical" evidence="4">
    <location>
        <begin position="854"/>
        <end position="876"/>
    </location>
</feature>
<dbReference type="InterPro" id="IPR002890">
    <property type="entry name" value="MG2"/>
</dbReference>
<feature type="region of interest" description="Disordered" evidence="3">
    <location>
        <begin position="229"/>
        <end position="249"/>
    </location>
</feature>
<evidence type="ECO:0000256" key="1">
    <source>
        <dbReference type="ARBA" id="ARBA00022729"/>
    </source>
</evidence>
<dbReference type="SMART" id="SM01359">
    <property type="entry name" value="A2M_N_2"/>
    <property type="match status" value="1"/>
</dbReference>
<dbReference type="InterPro" id="IPR050473">
    <property type="entry name" value="A2M/Complement_sys"/>
</dbReference>
<dbReference type="Pfam" id="PF01835">
    <property type="entry name" value="MG2"/>
    <property type="match status" value="1"/>
</dbReference>